<dbReference type="OrthoDB" id="9782387at2"/>
<dbReference type="NCBIfam" id="TIGR02826">
    <property type="entry name" value="RNR_activ_nrdG3"/>
    <property type="match status" value="1"/>
</dbReference>
<name>A0A250FZS2_9FLAO</name>
<dbReference type="InterPro" id="IPR014191">
    <property type="entry name" value="Anaer_RNR_activator"/>
</dbReference>
<dbReference type="InterPro" id="IPR007197">
    <property type="entry name" value="rSAM"/>
</dbReference>
<dbReference type="KEGG" id="csto:CGC58_06830"/>
<dbReference type="Pfam" id="PF13353">
    <property type="entry name" value="Fer4_12"/>
    <property type="match status" value="1"/>
</dbReference>
<organism evidence="6 7">
    <name type="scientific">Capnocytophaga stomatis</name>
    <dbReference type="NCBI Taxonomy" id="1848904"/>
    <lineage>
        <taxon>Bacteria</taxon>
        <taxon>Pseudomonadati</taxon>
        <taxon>Bacteroidota</taxon>
        <taxon>Flavobacteriia</taxon>
        <taxon>Flavobacteriales</taxon>
        <taxon>Flavobacteriaceae</taxon>
        <taxon>Capnocytophaga</taxon>
    </lineage>
</organism>
<dbReference type="Proteomes" id="UP000217348">
    <property type="component" value="Chromosome"/>
</dbReference>
<dbReference type="GO" id="GO:0003824">
    <property type="term" value="F:catalytic activity"/>
    <property type="evidence" value="ECO:0007669"/>
    <property type="project" value="InterPro"/>
</dbReference>
<keyword evidence="3" id="KW-0479">Metal-binding</keyword>
<reference evidence="7" key="1">
    <citation type="submission" date="2017-06" db="EMBL/GenBank/DDBJ databases">
        <title>Capnocytophaga spp. assemblies.</title>
        <authorList>
            <person name="Gulvik C.A."/>
        </authorList>
    </citation>
    <scope>NUCLEOTIDE SEQUENCE [LARGE SCALE GENOMIC DNA]</scope>
    <source>
        <strain evidence="7">H2177</strain>
    </source>
</reference>
<dbReference type="RefSeq" id="WP_095896046.1">
    <property type="nucleotide sequence ID" value="NZ_BOQF01000007.1"/>
</dbReference>
<evidence type="ECO:0000256" key="3">
    <source>
        <dbReference type="ARBA" id="ARBA00022723"/>
    </source>
</evidence>
<comment type="cofactor">
    <cofactor evidence="1">
        <name>[4Fe-4S] cluster</name>
        <dbReference type="ChEBI" id="CHEBI:49883"/>
    </cofactor>
</comment>
<protein>
    <submittedName>
        <fullName evidence="6">Anaerobic ribonucleoside-triphosphate reductase activating protein</fullName>
    </submittedName>
</protein>
<dbReference type="GO" id="GO:0046872">
    <property type="term" value="F:metal ion binding"/>
    <property type="evidence" value="ECO:0007669"/>
    <property type="project" value="UniProtKB-KW"/>
</dbReference>
<evidence type="ECO:0000256" key="2">
    <source>
        <dbReference type="ARBA" id="ARBA00022691"/>
    </source>
</evidence>
<evidence type="ECO:0000256" key="5">
    <source>
        <dbReference type="ARBA" id="ARBA00023014"/>
    </source>
</evidence>
<keyword evidence="4" id="KW-0408">Iron</keyword>
<accession>A0A250FZS2</accession>
<dbReference type="Gene3D" id="3.20.20.70">
    <property type="entry name" value="Aldolase class I"/>
    <property type="match status" value="1"/>
</dbReference>
<evidence type="ECO:0000313" key="6">
    <source>
        <dbReference type="EMBL" id="ATA89467.1"/>
    </source>
</evidence>
<dbReference type="SUPFAM" id="SSF102114">
    <property type="entry name" value="Radical SAM enzymes"/>
    <property type="match status" value="1"/>
</dbReference>
<sequence>MLRYSEYDIVLQEVPNEISLCFTITGCPLACKGCHSEHIWNPNSGELLTVELFEKLLDKYEGAISCVLFMGGEWDIDELLKFITIANGKDLKTALYTGLNTKQIARKYPQLFDCLDYIKTGKWIPSLGGLDSKTTNQHLLEIKTGKVLNHFFWRE</sequence>
<dbReference type="GO" id="GO:0051536">
    <property type="term" value="F:iron-sulfur cluster binding"/>
    <property type="evidence" value="ECO:0007669"/>
    <property type="project" value="UniProtKB-KW"/>
</dbReference>
<keyword evidence="2" id="KW-0949">S-adenosyl-L-methionine</keyword>
<proteinExistence type="predicted"/>
<keyword evidence="5" id="KW-0411">Iron-sulfur</keyword>
<dbReference type="InterPro" id="IPR058240">
    <property type="entry name" value="rSAM_sf"/>
</dbReference>
<dbReference type="SFLD" id="SFLDS00029">
    <property type="entry name" value="Radical_SAM"/>
    <property type="match status" value="1"/>
</dbReference>
<dbReference type="EMBL" id="CP022387">
    <property type="protein sequence ID" value="ATA89467.1"/>
    <property type="molecule type" value="Genomic_DNA"/>
</dbReference>
<dbReference type="AlphaFoldDB" id="A0A250FZS2"/>
<dbReference type="InterPro" id="IPR013785">
    <property type="entry name" value="Aldolase_TIM"/>
</dbReference>
<evidence type="ECO:0000313" key="7">
    <source>
        <dbReference type="Proteomes" id="UP000217348"/>
    </source>
</evidence>
<evidence type="ECO:0000256" key="1">
    <source>
        <dbReference type="ARBA" id="ARBA00001966"/>
    </source>
</evidence>
<evidence type="ECO:0000256" key="4">
    <source>
        <dbReference type="ARBA" id="ARBA00023004"/>
    </source>
</evidence>
<gene>
    <name evidence="6" type="primary">nrdG</name>
    <name evidence="6" type="ORF">CGC58_06830</name>
</gene>